<evidence type="ECO:0000313" key="7">
    <source>
        <dbReference type="Proteomes" id="UP001107558"/>
    </source>
</evidence>
<keyword evidence="3" id="KW-0285">Flavoprotein</keyword>
<dbReference type="GO" id="GO:0019478">
    <property type="term" value="P:D-amino acid catabolic process"/>
    <property type="evidence" value="ECO:0007669"/>
    <property type="project" value="TreeGrafter"/>
</dbReference>
<dbReference type="PANTHER" id="PTHR11530:SF11">
    <property type="entry name" value="D-ASPARTATE OXIDASE"/>
    <property type="match status" value="1"/>
</dbReference>
<dbReference type="AlphaFoldDB" id="A0A9J6CND8"/>
<comment type="caution">
    <text evidence="6">The sequence shown here is derived from an EMBL/GenBank/DDBJ whole genome shotgun (WGS) entry which is preliminary data.</text>
</comment>
<accession>A0A9J6CND8</accession>
<keyword evidence="4" id="KW-0274">FAD</keyword>
<dbReference type="Gene3D" id="3.40.50.720">
    <property type="entry name" value="NAD(P)-binding Rossmann-like Domain"/>
    <property type="match status" value="1"/>
</dbReference>
<evidence type="ECO:0000256" key="3">
    <source>
        <dbReference type="ARBA" id="ARBA00022630"/>
    </source>
</evidence>
<evidence type="ECO:0000256" key="5">
    <source>
        <dbReference type="ARBA" id="ARBA00023002"/>
    </source>
</evidence>
<keyword evidence="5" id="KW-0560">Oxidoreductase</keyword>
<name>A0A9J6CND8_POLVA</name>
<dbReference type="EMBL" id="JADBJN010000001">
    <property type="protein sequence ID" value="KAG5683753.1"/>
    <property type="molecule type" value="Genomic_DNA"/>
</dbReference>
<evidence type="ECO:0000256" key="4">
    <source>
        <dbReference type="ARBA" id="ARBA00022827"/>
    </source>
</evidence>
<dbReference type="InterPro" id="IPR023209">
    <property type="entry name" value="DAO"/>
</dbReference>
<evidence type="ECO:0000313" key="6">
    <source>
        <dbReference type="EMBL" id="KAG5683753.1"/>
    </source>
</evidence>
<evidence type="ECO:0000256" key="2">
    <source>
        <dbReference type="ARBA" id="ARBA00004253"/>
    </source>
</evidence>
<reference evidence="6" key="1">
    <citation type="submission" date="2021-03" db="EMBL/GenBank/DDBJ databases">
        <title>Chromosome level genome of the anhydrobiotic midge Polypedilum vanderplanki.</title>
        <authorList>
            <person name="Yoshida Y."/>
            <person name="Kikawada T."/>
            <person name="Gusev O."/>
        </authorList>
    </citation>
    <scope>NUCLEOTIDE SEQUENCE</scope>
    <source>
        <strain evidence="6">NIAS01</strain>
        <tissue evidence="6">Whole body or cell culture</tissue>
    </source>
</reference>
<dbReference type="PANTHER" id="PTHR11530">
    <property type="entry name" value="D-AMINO ACID OXIDASE"/>
    <property type="match status" value="1"/>
</dbReference>
<dbReference type="Proteomes" id="UP001107558">
    <property type="component" value="Chromosome 1"/>
</dbReference>
<comment type="cofactor">
    <cofactor evidence="1">
        <name>FAD</name>
        <dbReference type="ChEBI" id="CHEBI:57692"/>
    </cofactor>
</comment>
<keyword evidence="7" id="KW-1185">Reference proteome</keyword>
<evidence type="ECO:0000256" key="1">
    <source>
        <dbReference type="ARBA" id="ARBA00001974"/>
    </source>
</evidence>
<evidence type="ECO:0008006" key="8">
    <source>
        <dbReference type="Google" id="ProtNLM"/>
    </source>
</evidence>
<comment type="subcellular location">
    <subcellularLocation>
        <location evidence="2">Peroxisome matrix</location>
    </subcellularLocation>
</comment>
<dbReference type="GO" id="GO:0003884">
    <property type="term" value="F:D-amino-acid oxidase activity"/>
    <property type="evidence" value="ECO:0007669"/>
    <property type="project" value="InterPro"/>
</dbReference>
<protein>
    <recommendedName>
        <fullName evidence="8">D-aspartate oxidase</fullName>
    </recommendedName>
</protein>
<proteinExistence type="predicted"/>
<dbReference type="GO" id="GO:0005782">
    <property type="term" value="C:peroxisomal matrix"/>
    <property type="evidence" value="ECO:0007669"/>
    <property type="project" value="UniProtKB-SubCell"/>
</dbReference>
<gene>
    <name evidence="6" type="ORF">PVAND_013018</name>
</gene>
<sequence length="98" mass="10809">MKKIYIVGAGICGISAAVQIAENFKNQNVEVIVIAEKFTPNTTSDLVAGLWGPYLMGSTPETQNCSMVEPHEYFHHLWLNGLAEEARHNDDSLLSFVS</sequence>
<organism evidence="6 7">
    <name type="scientific">Polypedilum vanderplanki</name>
    <name type="common">Sleeping chironomid midge</name>
    <dbReference type="NCBI Taxonomy" id="319348"/>
    <lineage>
        <taxon>Eukaryota</taxon>
        <taxon>Metazoa</taxon>
        <taxon>Ecdysozoa</taxon>
        <taxon>Arthropoda</taxon>
        <taxon>Hexapoda</taxon>
        <taxon>Insecta</taxon>
        <taxon>Pterygota</taxon>
        <taxon>Neoptera</taxon>
        <taxon>Endopterygota</taxon>
        <taxon>Diptera</taxon>
        <taxon>Nematocera</taxon>
        <taxon>Chironomoidea</taxon>
        <taxon>Chironomidae</taxon>
        <taxon>Chironominae</taxon>
        <taxon>Polypedilum</taxon>
        <taxon>Polypedilum</taxon>
    </lineage>
</organism>
<dbReference type="OrthoDB" id="2015447at2759"/>
<dbReference type="GO" id="GO:0071949">
    <property type="term" value="F:FAD binding"/>
    <property type="evidence" value="ECO:0007669"/>
    <property type="project" value="InterPro"/>
</dbReference>
<dbReference type="SUPFAM" id="SSF51971">
    <property type="entry name" value="Nucleotide-binding domain"/>
    <property type="match status" value="1"/>
</dbReference>